<gene>
    <name evidence="1" type="ORF">HMPREF0971_01846</name>
</gene>
<dbReference type="RefSeq" id="WP_004373445.1">
    <property type="nucleotide sequence ID" value="NZ_GG703885.1"/>
</dbReference>
<dbReference type="Proteomes" id="UP000004079">
    <property type="component" value="Unassembled WGS sequence"/>
</dbReference>
<evidence type="ECO:0008006" key="3">
    <source>
        <dbReference type="Google" id="ProtNLM"/>
    </source>
</evidence>
<accession>D1QS89</accession>
<dbReference type="AlphaFoldDB" id="D1QS89"/>
<name>D1QS89_9BACT</name>
<proteinExistence type="predicted"/>
<dbReference type="Gene3D" id="1.10.1220.10">
    <property type="entry name" value="Met repressor-like"/>
    <property type="match status" value="1"/>
</dbReference>
<protein>
    <recommendedName>
        <fullName evidence="3">Toxin-antitoxin system, antitoxin component, ribbon-helix-helix domain protein</fullName>
    </recommendedName>
</protein>
<dbReference type="SUPFAM" id="SSF47598">
    <property type="entry name" value="Ribbon-helix-helix"/>
    <property type="match status" value="1"/>
</dbReference>
<comment type="caution">
    <text evidence="1">The sequence shown here is derived from an EMBL/GenBank/DDBJ whole genome shotgun (WGS) entry which is preliminary data.</text>
</comment>
<dbReference type="GO" id="GO:0006355">
    <property type="term" value="P:regulation of DNA-templated transcription"/>
    <property type="evidence" value="ECO:0007669"/>
    <property type="project" value="InterPro"/>
</dbReference>
<dbReference type="InterPro" id="IPR010985">
    <property type="entry name" value="Ribbon_hlx_hlx"/>
</dbReference>
<dbReference type="GeneID" id="85011306"/>
<dbReference type="EMBL" id="ACUZ02000033">
    <property type="protein sequence ID" value="EFB31844.1"/>
    <property type="molecule type" value="Genomic_DNA"/>
</dbReference>
<evidence type="ECO:0000313" key="2">
    <source>
        <dbReference type="Proteomes" id="UP000004079"/>
    </source>
</evidence>
<evidence type="ECO:0000313" key="1">
    <source>
        <dbReference type="EMBL" id="EFB31844.1"/>
    </source>
</evidence>
<dbReference type="HOGENOM" id="CLU_2551235_0_0_10"/>
<reference evidence="1 2" key="1">
    <citation type="submission" date="2009-11" db="EMBL/GenBank/DDBJ databases">
        <authorList>
            <person name="Weinstock G."/>
            <person name="Sodergren E."/>
            <person name="Clifton S."/>
            <person name="Fulton L."/>
            <person name="Fulton B."/>
            <person name="Courtney L."/>
            <person name="Fronick C."/>
            <person name="Harrison M."/>
            <person name="Strong C."/>
            <person name="Farmer C."/>
            <person name="Delahaunty K."/>
            <person name="Markovic C."/>
            <person name="Hall O."/>
            <person name="Minx P."/>
            <person name="Tomlinson C."/>
            <person name="Mitreva M."/>
            <person name="Nelson J."/>
            <person name="Hou S."/>
            <person name="Wollam A."/>
            <person name="Pepin K.H."/>
            <person name="Johnson M."/>
            <person name="Bhonagiri V."/>
            <person name="Nash W.E."/>
            <person name="Warren W."/>
            <person name="Chinwalla A."/>
            <person name="Mardis E.R."/>
            <person name="Wilson R.K."/>
        </authorList>
    </citation>
    <scope>NUCLEOTIDE SEQUENCE [LARGE SCALE GENOMIC DNA]</scope>
    <source>
        <strain evidence="1 2">F0302</strain>
    </source>
</reference>
<organism evidence="1 2">
    <name type="scientific">Segatella oris F0302</name>
    <dbReference type="NCBI Taxonomy" id="649760"/>
    <lineage>
        <taxon>Bacteria</taxon>
        <taxon>Pseudomonadati</taxon>
        <taxon>Bacteroidota</taxon>
        <taxon>Bacteroidia</taxon>
        <taxon>Bacteroidales</taxon>
        <taxon>Prevotellaceae</taxon>
        <taxon>Segatella</taxon>
    </lineage>
</organism>
<sequence>MNMEHTVTRQAASFRLNAELLDVLKRRAKEANRSLNNYVESVLLDAMYFEPNEETIAAIKEAKSGKELETLDLNDFENYIQSL</sequence>
<dbReference type="InterPro" id="IPR013321">
    <property type="entry name" value="Arc_rbn_hlx_hlx"/>
</dbReference>